<sequence>MESDTNKEESDATADSRCDPTMYVGSNALMADALLTLGAYNDDEEAHEYGRRVLMAVESAFIISSGAVFHADYDGVLNESHISDDTTFSSETET</sequence>
<evidence type="ECO:0000313" key="1">
    <source>
        <dbReference type="EMBL" id="ERG95529.1"/>
    </source>
</evidence>
<proteinExistence type="predicted"/>
<name>U1MYG1_9EURY</name>
<dbReference type="Proteomes" id="UP000030710">
    <property type="component" value="Unassembled WGS sequence"/>
</dbReference>
<reference evidence="1 2" key="1">
    <citation type="journal article" date="2013" name="PLoS ONE">
        <title>Assembly-driven community genomics of a hypersaline microbial ecosystem.</title>
        <authorList>
            <person name="Podell S."/>
            <person name="Ugalde J.A."/>
            <person name="Narasingarao P."/>
            <person name="Banfield J.F."/>
            <person name="Heidelberg K.B."/>
            <person name="Allen E.E."/>
        </authorList>
    </citation>
    <scope>NUCLEOTIDE SEQUENCE [LARGE SCALE GENOMIC DNA]</scope>
    <source>
        <strain evidence="2">J07HQW2</strain>
    </source>
</reference>
<dbReference type="STRING" id="1238425.J07HQW2_01987"/>
<organism evidence="1 2">
    <name type="scientific">Haloquadratum walsbyi J07HQW2</name>
    <dbReference type="NCBI Taxonomy" id="1238425"/>
    <lineage>
        <taxon>Archaea</taxon>
        <taxon>Methanobacteriati</taxon>
        <taxon>Methanobacteriota</taxon>
        <taxon>Stenosarchaea group</taxon>
        <taxon>Halobacteria</taxon>
        <taxon>Halobacteriales</taxon>
        <taxon>Haloferacaceae</taxon>
        <taxon>Haloquadratum</taxon>
    </lineage>
</organism>
<dbReference type="eggNOG" id="arCOG02007">
    <property type="taxonomic scope" value="Archaea"/>
</dbReference>
<dbReference type="AlphaFoldDB" id="U1MYG1"/>
<accession>U1MYG1</accession>
<dbReference type="HOGENOM" id="CLU_2379357_0_0_2"/>
<protein>
    <submittedName>
        <fullName evidence="1">Uncharacterized protein</fullName>
    </submittedName>
</protein>
<gene>
    <name evidence="1" type="ORF">J07HQW2_01987</name>
</gene>
<dbReference type="EMBL" id="KE356561">
    <property type="protein sequence ID" value="ERG95529.1"/>
    <property type="molecule type" value="Genomic_DNA"/>
</dbReference>
<dbReference type="RefSeq" id="WP_021055006.1">
    <property type="nucleotide sequence ID" value="NZ_KE356561.1"/>
</dbReference>
<evidence type="ECO:0000313" key="2">
    <source>
        <dbReference type="Proteomes" id="UP000030710"/>
    </source>
</evidence>